<evidence type="ECO:0000313" key="2">
    <source>
        <dbReference type="Proteomes" id="UP000252003"/>
    </source>
</evidence>
<accession>A0A7U5YL29</accession>
<sequence>MITGQLPPINGGYIWNGRGLSLLLTMIEYLVYMRESKNIEINYGKIVRLMELKNIRKLLISNIPANYQEQLRNYLNKLPNGNEESAHEFIVSRFIKINEINGL</sequence>
<gene>
    <name evidence="1" type="ORF">DOE59_09285</name>
</gene>
<protein>
    <submittedName>
        <fullName evidence="1">Uncharacterized protein</fullName>
    </submittedName>
</protein>
<evidence type="ECO:0000313" key="1">
    <source>
        <dbReference type="EMBL" id="AXC74916.1"/>
    </source>
</evidence>
<name>A0A7U5YL29_SALDZ</name>
<dbReference type="AlphaFoldDB" id="A0A7U5YL29"/>
<reference evidence="1 2" key="1">
    <citation type="submission" date="2018-06" db="EMBL/GenBank/DDBJ databases">
        <title>Salmonella Enterica genomes from various sources.</title>
        <authorList>
            <person name="Nash J.H.E."/>
            <person name="Robertson J."/>
            <person name="Bessonov K."/>
        </authorList>
    </citation>
    <scope>NUCLEOTIDE SEQUENCE [LARGE SCALE GENOMIC DNA]</scope>
    <source>
        <strain evidence="1 2">SA20121591</strain>
    </source>
</reference>
<organism evidence="1 2">
    <name type="scientific">Salmonella enterica subsp. diarizonae serovar 48:i:z</name>
    <dbReference type="NCBI Taxonomy" id="1192842"/>
    <lineage>
        <taxon>Bacteria</taxon>
        <taxon>Pseudomonadati</taxon>
        <taxon>Pseudomonadota</taxon>
        <taxon>Gammaproteobacteria</taxon>
        <taxon>Enterobacterales</taxon>
        <taxon>Enterobacteriaceae</taxon>
        <taxon>Salmonella</taxon>
    </lineage>
</organism>
<dbReference type="Proteomes" id="UP000252003">
    <property type="component" value="Chromosome"/>
</dbReference>
<proteinExistence type="predicted"/>
<dbReference type="EMBL" id="CP029989">
    <property type="protein sequence ID" value="AXC74916.1"/>
    <property type="molecule type" value="Genomic_DNA"/>
</dbReference>